<dbReference type="EMBL" id="JBFCZG010000003">
    <property type="protein sequence ID" value="KAL3425097.1"/>
    <property type="molecule type" value="Genomic_DNA"/>
</dbReference>
<protein>
    <submittedName>
        <fullName evidence="5">Ankyrin repeat protein</fullName>
    </submittedName>
</protein>
<keyword evidence="2 3" id="KW-0040">ANK repeat</keyword>
<dbReference type="PROSITE" id="PS50088">
    <property type="entry name" value="ANK_REPEAT"/>
    <property type="match status" value="8"/>
</dbReference>
<dbReference type="SUPFAM" id="SSF48403">
    <property type="entry name" value="Ankyrin repeat"/>
    <property type="match status" value="3"/>
</dbReference>
<feature type="repeat" description="ANK" evidence="3">
    <location>
        <begin position="560"/>
        <end position="592"/>
    </location>
</feature>
<proteinExistence type="predicted"/>
<organism evidence="5 6">
    <name type="scientific">Phlyctema vagabunda</name>
    <dbReference type="NCBI Taxonomy" id="108571"/>
    <lineage>
        <taxon>Eukaryota</taxon>
        <taxon>Fungi</taxon>
        <taxon>Dikarya</taxon>
        <taxon>Ascomycota</taxon>
        <taxon>Pezizomycotina</taxon>
        <taxon>Leotiomycetes</taxon>
        <taxon>Helotiales</taxon>
        <taxon>Dermateaceae</taxon>
        <taxon>Phlyctema</taxon>
    </lineage>
</organism>
<dbReference type="Pfam" id="PF14420">
    <property type="entry name" value="Clr5"/>
    <property type="match status" value="1"/>
</dbReference>
<feature type="repeat" description="ANK" evidence="3">
    <location>
        <begin position="525"/>
        <end position="557"/>
    </location>
</feature>
<dbReference type="PANTHER" id="PTHR24123">
    <property type="entry name" value="ANKYRIN REPEAT-CONTAINING"/>
    <property type="match status" value="1"/>
</dbReference>
<gene>
    <name evidence="5" type="ORF">PVAG01_04378</name>
</gene>
<dbReference type="Proteomes" id="UP001629113">
    <property type="component" value="Unassembled WGS sequence"/>
</dbReference>
<evidence type="ECO:0000256" key="1">
    <source>
        <dbReference type="ARBA" id="ARBA00022737"/>
    </source>
</evidence>
<dbReference type="PANTHER" id="PTHR24123:SF33">
    <property type="entry name" value="PROTEIN HOS4"/>
    <property type="match status" value="1"/>
</dbReference>
<sequence length="1173" mass="129887">MSSELEPYEGVLRGWYISQNMGLTDVMKKMKSIHGIDCSKNQYERQFKTWNFRKKLKAAEWQFVDHRIKKRKREGKDSEVFFNNALVSAKKIKKEIPRSTSLTQTIYHVASPKTPPDLLIKTPISAHTDFARFENLPWQRVIDPLHPQNNTNGPKNLLPLSMILTHTFLDRYTNSYEIEIKDMSSTLVENTLLSQMRASMVESHEGMIANIATALTRPLEASTMISFIHFAVFLVSNNMLEEYATEELIIKILNHGGQAALISLCSGDDPSIVAFTIHVFKASIRSRSSSLLQELITNRSVIRYLNSTANDFLGTWWHTITGSKLDIEIFEVLVSNISSQSVLHQNCESLLGFVVRADRADLVQSLICVGVTALSKATTGVIHLVRSVEVLQALLQAGIDPNGRLAPNPLYRGWTYLQYFVQERKIEMVKSLIEAGADVNVLPQNPHENGLTALAYAVYFSYNDILRLLLYHKADVSLSESILVLRPIWNSRSLLETALHRGNTDIVTLLIDHGAVVNRAGSDTSGQSALYIAVSRGYLGPMKILLENGANVNEVSNCPSQRTALATAVSRGSLDAVKLLLDNKADVNICNYSESNLLPRSILLDAMQRNEPQLVRTLLEHGAIVDAPVFDNYGSTAYEAAVVLNSKPEIQDLLLEFGATTEHSDNLIQRQMFLKLYSSIQRGDYSEAENILQLGFDLNAAPFQDTCDCVIRSTLLMETIQMGRADILQLLIKFGANVSAEPSLLQAAALHMELAPLLLKAGAIFSIEPSALVQACQYGSIESYDTTESLLIEAGKHKILSQDYLVALLNESIGIDQVRLIKILVNLGADVNMPFHIDGEFSTCLLQSIKRSDLSVIELLLQNGGSLSISHDNAHEYAYLSCAESEHTGQPLRAFFLRLFWKMDNASSILALLLRSYSPLEDCFKYAIEYVNKLSSIISPLWLRSDKIYPQASETLISITQMLLENGGDINYQNAGRTILGSALMKGFSEFGLYLLDQGANAQSDEDLVQLAVRTCCHSSSFEVVRRLVEKNAAVDKQPEIKGKTALQEAASMKRGIFDLVKYLLDAGANVNAPPAKHRGITALQGAAIRGHLGIASLLLEADADVNMPGAEFEGRTALEAAAEWGRLDMVQLLINAGADSHLPEEERYLSSIAYAKAQDHFVIVELLSSYLA</sequence>
<reference evidence="5 6" key="1">
    <citation type="submission" date="2024-06" db="EMBL/GenBank/DDBJ databases">
        <title>Complete genome of Phlyctema vagabunda strain 19-DSS-EL-015.</title>
        <authorList>
            <person name="Fiorenzani C."/>
        </authorList>
    </citation>
    <scope>NUCLEOTIDE SEQUENCE [LARGE SCALE GENOMIC DNA]</scope>
    <source>
        <strain evidence="5 6">19-DSS-EL-015</strain>
    </source>
</reference>
<comment type="caution">
    <text evidence="5">The sequence shown here is derived from an EMBL/GenBank/DDBJ whole genome shotgun (WGS) entry which is preliminary data.</text>
</comment>
<dbReference type="Pfam" id="PF12796">
    <property type="entry name" value="Ank_2"/>
    <property type="match status" value="5"/>
</dbReference>
<feature type="repeat" description="ANK" evidence="3">
    <location>
        <begin position="490"/>
        <end position="522"/>
    </location>
</feature>
<dbReference type="InterPro" id="IPR002110">
    <property type="entry name" value="Ankyrin_rpt"/>
</dbReference>
<dbReference type="InterPro" id="IPR036770">
    <property type="entry name" value="Ankyrin_rpt-contain_sf"/>
</dbReference>
<evidence type="ECO:0000259" key="4">
    <source>
        <dbReference type="Pfam" id="PF14420"/>
    </source>
</evidence>
<name>A0ABR4PP16_9HELO</name>
<keyword evidence="1" id="KW-0677">Repeat</keyword>
<dbReference type="SMART" id="SM00248">
    <property type="entry name" value="ANK"/>
    <property type="match status" value="14"/>
</dbReference>
<dbReference type="InterPro" id="IPR025676">
    <property type="entry name" value="Clr5_dom"/>
</dbReference>
<evidence type="ECO:0000256" key="3">
    <source>
        <dbReference type="PROSITE-ProRule" id="PRU00023"/>
    </source>
</evidence>
<feature type="repeat" description="ANK" evidence="3">
    <location>
        <begin position="1079"/>
        <end position="1111"/>
    </location>
</feature>
<feature type="repeat" description="ANK" evidence="3">
    <location>
        <begin position="1114"/>
        <end position="1146"/>
    </location>
</feature>
<evidence type="ECO:0000313" key="6">
    <source>
        <dbReference type="Proteomes" id="UP001629113"/>
    </source>
</evidence>
<feature type="repeat" description="ANK" evidence="3">
    <location>
        <begin position="1042"/>
        <end position="1076"/>
    </location>
</feature>
<feature type="domain" description="Clr5" evidence="4">
    <location>
        <begin position="1"/>
        <end position="54"/>
    </location>
</feature>
<evidence type="ECO:0000256" key="2">
    <source>
        <dbReference type="ARBA" id="ARBA00023043"/>
    </source>
</evidence>
<feature type="repeat" description="ANK" evidence="3">
    <location>
        <begin position="412"/>
        <end position="444"/>
    </location>
</feature>
<dbReference type="PROSITE" id="PS50297">
    <property type="entry name" value="ANK_REP_REGION"/>
    <property type="match status" value="7"/>
</dbReference>
<accession>A0ABR4PP16</accession>
<feature type="repeat" description="ANK" evidence="3">
    <location>
        <begin position="449"/>
        <end position="481"/>
    </location>
</feature>
<keyword evidence="6" id="KW-1185">Reference proteome</keyword>
<dbReference type="Gene3D" id="1.25.40.20">
    <property type="entry name" value="Ankyrin repeat-containing domain"/>
    <property type="match status" value="4"/>
</dbReference>
<dbReference type="InterPro" id="IPR051165">
    <property type="entry name" value="Multifunctional_ANK_Repeat"/>
</dbReference>
<evidence type="ECO:0000313" key="5">
    <source>
        <dbReference type="EMBL" id="KAL3425097.1"/>
    </source>
</evidence>